<evidence type="ECO:0000259" key="6">
    <source>
        <dbReference type="PROSITE" id="PS50026"/>
    </source>
</evidence>
<dbReference type="CDD" id="cd00054">
    <property type="entry name" value="EGF_CA"/>
    <property type="match status" value="1"/>
</dbReference>
<dbReference type="Pfam" id="PF00400">
    <property type="entry name" value="WD40"/>
    <property type="match status" value="1"/>
</dbReference>
<evidence type="ECO:0000256" key="4">
    <source>
        <dbReference type="PROSITE-ProRule" id="PRU00076"/>
    </source>
</evidence>
<dbReference type="Gene3D" id="2.10.25.10">
    <property type="entry name" value="Laminin"/>
    <property type="match status" value="2"/>
</dbReference>
<dbReference type="InterPro" id="IPR051022">
    <property type="entry name" value="Notch_Cell-Fate_Det"/>
</dbReference>
<keyword evidence="3 4" id="KW-1015">Disulfide bond</keyword>
<dbReference type="PROSITE" id="PS00022">
    <property type="entry name" value="EGF_1"/>
    <property type="match status" value="3"/>
</dbReference>
<keyword evidence="1 4" id="KW-0245">EGF-like domain</keyword>
<keyword evidence="5" id="KW-1133">Transmembrane helix</keyword>
<dbReference type="PROSITE" id="PS50026">
    <property type="entry name" value="EGF_3"/>
    <property type="match status" value="3"/>
</dbReference>
<dbReference type="PANTHER" id="PTHR24049:SF35">
    <property type="entry name" value="EGF-LIKE DOMAIN-CONTAINING PROTEIN"/>
    <property type="match status" value="1"/>
</dbReference>
<proteinExistence type="predicted"/>
<comment type="caution">
    <text evidence="7">The sequence shown here is derived from an EMBL/GenBank/DDBJ whole genome shotgun (WGS) entry which is preliminary data.</text>
</comment>
<organism evidence="7 8">
    <name type="scientific">Brachionus calyciflorus</name>
    <dbReference type="NCBI Taxonomy" id="104777"/>
    <lineage>
        <taxon>Eukaryota</taxon>
        <taxon>Metazoa</taxon>
        <taxon>Spiralia</taxon>
        <taxon>Gnathifera</taxon>
        <taxon>Rotifera</taxon>
        <taxon>Eurotatoria</taxon>
        <taxon>Monogononta</taxon>
        <taxon>Pseudotrocha</taxon>
        <taxon>Ploima</taxon>
        <taxon>Brachionidae</taxon>
        <taxon>Brachionus</taxon>
    </lineage>
</organism>
<evidence type="ECO:0000256" key="1">
    <source>
        <dbReference type="ARBA" id="ARBA00022536"/>
    </source>
</evidence>
<feature type="disulfide bond" evidence="4">
    <location>
        <begin position="542"/>
        <end position="551"/>
    </location>
</feature>
<evidence type="ECO:0000256" key="3">
    <source>
        <dbReference type="ARBA" id="ARBA00023157"/>
    </source>
</evidence>
<dbReference type="SUPFAM" id="SSF50978">
    <property type="entry name" value="WD40 repeat-like"/>
    <property type="match status" value="1"/>
</dbReference>
<evidence type="ECO:0000313" key="7">
    <source>
        <dbReference type="EMBL" id="CAF0978104.1"/>
    </source>
</evidence>
<gene>
    <name evidence="7" type="ORF">OXX778_LOCUS15275</name>
</gene>
<dbReference type="InterPro" id="IPR000742">
    <property type="entry name" value="EGF"/>
</dbReference>
<dbReference type="InterPro" id="IPR036322">
    <property type="entry name" value="WD40_repeat_dom_sf"/>
</dbReference>
<dbReference type="OrthoDB" id="430340at2759"/>
<comment type="caution">
    <text evidence="4">Lacks conserved residue(s) required for the propagation of feature annotation.</text>
</comment>
<dbReference type="Proteomes" id="UP000663879">
    <property type="component" value="Unassembled WGS sequence"/>
</dbReference>
<dbReference type="PANTHER" id="PTHR24049">
    <property type="entry name" value="CRUMBS FAMILY MEMBER"/>
    <property type="match status" value="1"/>
</dbReference>
<feature type="disulfide bond" evidence="4">
    <location>
        <begin position="472"/>
        <end position="482"/>
    </location>
</feature>
<dbReference type="SMART" id="SM00181">
    <property type="entry name" value="EGF"/>
    <property type="match status" value="3"/>
</dbReference>
<keyword evidence="2" id="KW-0677">Repeat</keyword>
<name>A0A814F549_9BILA</name>
<dbReference type="Gene3D" id="2.130.10.10">
    <property type="entry name" value="YVTN repeat-like/Quinoprotein amine dehydrogenase"/>
    <property type="match status" value="1"/>
</dbReference>
<dbReference type="InterPro" id="IPR001680">
    <property type="entry name" value="WD40_rpt"/>
</dbReference>
<feature type="transmembrane region" description="Helical" evidence="5">
    <location>
        <begin position="608"/>
        <end position="628"/>
    </location>
</feature>
<dbReference type="SUPFAM" id="SSF57196">
    <property type="entry name" value="EGF/Laminin"/>
    <property type="match status" value="3"/>
</dbReference>
<feature type="domain" description="EGF-like" evidence="6">
    <location>
        <begin position="554"/>
        <end position="590"/>
    </location>
</feature>
<dbReference type="SMART" id="SM00320">
    <property type="entry name" value="WD40"/>
    <property type="match status" value="3"/>
</dbReference>
<keyword evidence="5" id="KW-0472">Membrane</keyword>
<protein>
    <recommendedName>
        <fullName evidence="6">EGF-like domain-containing protein</fullName>
    </recommendedName>
</protein>
<dbReference type="AlphaFoldDB" id="A0A814F549"/>
<keyword evidence="8" id="KW-1185">Reference proteome</keyword>
<feature type="domain" description="EGF-like" evidence="6">
    <location>
        <begin position="468"/>
        <end position="504"/>
    </location>
</feature>
<evidence type="ECO:0000256" key="2">
    <source>
        <dbReference type="ARBA" id="ARBA00022737"/>
    </source>
</evidence>
<evidence type="ECO:0000313" key="8">
    <source>
        <dbReference type="Proteomes" id="UP000663879"/>
    </source>
</evidence>
<reference evidence="7" key="1">
    <citation type="submission" date="2021-02" db="EMBL/GenBank/DDBJ databases">
        <authorList>
            <person name="Nowell W R."/>
        </authorList>
    </citation>
    <scope>NUCLEOTIDE SEQUENCE</scope>
    <source>
        <strain evidence="7">Ploen Becks lab</strain>
    </source>
</reference>
<keyword evidence="5" id="KW-0812">Transmembrane</keyword>
<feature type="disulfide bond" evidence="4">
    <location>
        <begin position="494"/>
        <end position="503"/>
    </location>
</feature>
<feature type="disulfide bond" evidence="4">
    <location>
        <begin position="580"/>
        <end position="589"/>
    </location>
</feature>
<feature type="domain" description="EGF-like" evidence="6">
    <location>
        <begin position="506"/>
        <end position="552"/>
    </location>
</feature>
<sequence length="647" mass="74754">MTVIQSYWGERKIALAIKRYNITSKKSDNLIEKWETSGSTKQIKQSNEVTCFAILSETYMASGQIDGVINIWKILDMSLFKSIKYHSDKVNSIIKINNKLFASGSDDKTIIIYNLTDFSQVRKINDTDNVKYLRLLNETTIAGVTFYSCCSKTIKFWDIKLYIYKTQISIRPWSDFFELVENGFLAFFVIDNNYYVYIYNPEIHVVQYSFTIKVGFNSLFYHNNLLFCGYSDGQIEVWNKNIRNTSFKVESSFVKSFDSINEIIAISYSNSKIVLINSTSFLLIKTIYTNLDILNCFIFVKNSSIIEQSYLVNKNLMPTSLSTIIAIKQSISSDAPLQKFTSQKDFYQDLDFKKDEQTSSNYEEGTTMFEEKKTDQNTKRTISSNSHFSEQFSTLSYDHEYLNISVQNSFKTSMSQKIDSSIYLLNNQTKIIHPIDFLENFSIVNFTKFAFSSLKEELVINLIQTEIDLIDCFSNCSNRGSCVLKTNKRFTCSCLDSFRGDSCQFDSRKCSLSPCLNNGTCIDLDSELKNDSFSEISYFCQCDQFHLGKNCEIKKDICENETCSGNGYCFNFENRPKCKCYSMYLGDKCNYESNYIKTVKTMIRSSSIVAIFVIITFLALFPIFDILSRFKIPSKQQRAKIKIKQNF</sequence>
<dbReference type="EMBL" id="CAJNOC010003333">
    <property type="protein sequence ID" value="CAF0978104.1"/>
    <property type="molecule type" value="Genomic_DNA"/>
</dbReference>
<evidence type="ECO:0000256" key="5">
    <source>
        <dbReference type="SAM" id="Phobius"/>
    </source>
</evidence>
<accession>A0A814F549</accession>
<dbReference type="InterPro" id="IPR015943">
    <property type="entry name" value="WD40/YVTN_repeat-like_dom_sf"/>
</dbReference>